<keyword evidence="1" id="KW-1133">Transmembrane helix</keyword>
<proteinExistence type="predicted"/>
<evidence type="ECO:0000313" key="4">
    <source>
        <dbReference type="Proteomes" id="UP000585507"/>
    </source>
</evidence>
<evidence type="ECO:0000259" key="2">
    <source>
        <dbReference type="Pfam" id="PF07811"/>
    </source>
</evidence>
<accession>A0A7W8X932</accession>
<protein>
    <submittedName>
        <fullName evidence="3">Flp pilus assembly protein TadG</fullName>
    </submittedName>
</protein>
<dbReference type="Proteomes" id="UP000585507">
    <property type="component" value="Unassembled WGS sequence"/>
</dbReference>
<reference evidence="3 4" key="1">
    <citation type="submission" date="2020-08" db="EMBL/GenBank/DDBJ databases">
        <title>Genomic Encyclopedia of Type Strains, Phase IV (KMG-V): Genome sequencing to study the core and pangenomes of soil and plant-associated prokaryotes.</title>
        <authorList>
            <person name="Whitman W."/>
        </authorList>
    </citation>
    <scope>NUCLEOTIDE SEQUENCE [LARGE SCALE GENOMIC DNA]</scope>
    <source>
        <strain evidence="3 4">SEMIA 4084</strain>
    </source>
</reference>
<evidence type="ECO:0000313" key="3">
    <source>
        <dbReference type="EMBL" id="MBB5537905.1"/>
    </source>
</evidence>
<name>A0A7W8X932_9HYPH</name>
<organism evidence="3 4">
    <name type="scientific">Rhizobium giardinii</name>
    <dbReference type="NCBI Taxonomy" id="56731"/>
    <lineage>
        <taxon>Bacteria</taxon>
        <taxon>Pseudomonadati</taxon>
        <taxon>Pseudomonadota</taxon>
        <taxon>Alphaproteobacteria</taxon>
        <taxon>Hyphomicrobiales</taxon>
        <taxon>Rhizobiaceae</taxon>
        <taxon>Rhizobium/Agrobacterium group</taxon>
        <taxon>Rhizobium</taxon>
    </lineage>
</organism>
<dbReference type="InterPro" id="IPR012495">
    <property type="entry name" value="TadE-like_dom"/>
</dbReference>
<feature type="transmembrane region" description="Helical" evidence="1">
    <location>
        <begin position="21"/>
        <end position="47"/>
    </location>
</feature>
<dbReference type="AlphaFoldDB" id="A0A7W8X932"/>
<comment type="caution">
    <text evidence="3">The sequence shown here is derived from an EMBL/GenBank/DDBJ whole genome shotgun (WGS) entry which is preliminary data.</text>
</comment>
<dbReference type="Pfam" id="PF07811">
    <property type="entry name" value="TadE"/>
    <property type="match status" value="1"/>
</dbReference>
<keyword evidence="1" id="KW-0472">Membrane</keyword>
<gene>
    <name evidence="3" type="ORF">GGD55_004626</name>
</gene>
<feature type="domain" description="TadE-like" evidence="2">
    <location>
        <begin position="18"/>
        <end position="60"/>
    </location>
</feature>
<evidence type="ECO:0000256" key="1">
    <source>
        <dbReference type="SAM" id="Phobius"/>
    </source>
</evidence>
<sequence length="175" mass="18808">MIRRSHSPLPRVVRDKSGAAAIEFAILSLPLFVLVFGILELAAMFFVDTALDAALHKSARLIRTGQAAEKNTSLADFKAAVCEGMVYLLNCESNLLVVAKVVSNVSTAATMTPADSDGNVTITESFNIGYGSDYILVQAFLPWSPVVPVNSLSSQKFFDGSYVLGAAVLFRNEPF</sequence>
<keyword evidence="1" id="KW-0812">Transmembrane</keyword>
<keyword evidence="4" id="KW-1185">Reference proteome</keyword>
<dbReference type="EMBL" id="JACHBK010000011">
    <property type="protein sequence ID" value="MBB5537905.1"/>
    <property type="molecule type" value="Genomic_DNA"/>
</dbReference>
<dbReference type="RefSeq" id="WP_040669535.1">
    <property type="nucleotide sequence ID" value="NZ_JACHBK010000011.1"/>
</dbReference>